<keyword evidence="6" id="KW-1185">Reference proteome</keyword>
<evidence type="ECO:0000256" key="2">
    <source>
        <dbReference type="PROSITE-ProRule" id="PRU00335"/>
    </source>
</evidence>
<dbReference type="Pfam" id="PF00440">
    <property type="entry name" value="TetR_N"/>
    <property type="match status" value="1"/>
</dbReference>
<dbReference type="SUPFAM" id="SSF46689">
    <property type="entry name" value="Homeodomain-like"/>
    <property type="match status" value="1"/>
</dbReference>
<organism evidence="5 6">
    <name type="scientific">Catenulispora yoronensis</name>
    <dbReference type="NCBI Taxonomy" id="450799"/>
    <lineage>
        <taxon>Bacteria</taxon>
        <taxon>Bacillati</taxon>
        <taxon>Actinomycetota</taxon>
        <taxon>Actinomycetes</taxon>
        <taxon>Catenulisporales</taxon>
        <taxon>Catenulisporaceae</taxon>
        <taxon>Catenulispora</taxon>
    </lineage>
</organism>
<feature type="compositionally biased region" description="Acidic residues" evidence="3">
    <location>
        <begin position="209"/>
        <end position="219"/>
    </location>
</feature>
<dbReference type="Gene3D" id="1.10.357.10">
    <property type="entry name" value="Tetracycline Repressor, domain 2"/>
    <property type="match status" value="1"/>
</dbReference>
<evidence type="ECO:0000313" key="6">
    <source>
        <dbReference type="Proteomes" id="UP001500751"/>
    </source>
</evidence>
<evidence type="ECO:0000256" key="1">
    <source>
        <dbReference type="ARBA" id="ARBA00023125"/>
    </source>
</evidence>
<dbReference type="Proteomes" id="UP001500751">
    <property type="component" value="Unassembled WGS sequence"/>
</dbReference>
<gene>
    <name evidence="5" type="ORF">GCM10009839_40660</name>
</gene>
<dbReference type="InterPro" id="IPR001647">
    <property type="entry name" value="HTH_TetR"/>
</dbReference>
<accession>A0ABP5FWV8</accession>
<dbReference type="PANTHER" id="PTHR30055:SF146">
    <property type="entry name" value="HTH-TYPE TRANSCRIPTIONAL DUAL REGULATOR CECR"/>
    <property type="match status" value="1"/>
</dbReference>
<dbReference type="PROSITE" id="PS50977">
    <property type="entry name" value="HTH_TETR_2"/>
    <property type="match status" value="1"/>
</dbReference>
<reference evidence="6" key="1">
    <citation type="journal article" date="2019" name="Int. J. Syst. Evol. Microbiol.">
        <title>The Global Catalogue of Microorganisms (GCM) 10K type strain sequencing project: providing services to taxonomists for standard genome sequencing and annotation.</title>
        <authorList>
            <consortium name="The Broad Institute Genomics Platform"/>
            <consortium name="The Broad Institute Genome Sequencing Center for Infectious Disease"/>
            <person name="Wu L."/>
            <person name="Ma J."/>
        </authorList>
    </citation>
    <scope>NUCLEOTIDE SEQUENCE [LARGE SCALE GENOMIC DNA]</scope>
    <source>
        <strain evidence="6">JCM 16014</strain>
    </source>
</reference>
<keyword evidence="1 2" id="KW-0238">DNA-binding</keyword>
<dbReference type="PANTHER" id="PTHR30055">
    <property type="entry name" value="HTH-TYPE TRANSCRIPTIONAL REGULATOR RUTR"/>
    <property type="match status" value="1"/>
</dbReference>
<dbReference type="EMBL" id="BAAAQN010000022">
    <property type="protein sequence ID" value="GAA2035730.1"/>
    <property type="molecule type" value="Genomic_DNA"/>
</dbReference>
<sequence length="259" mass="27842">MSADERRDQVIRAAVSEFAIRGLEGTSTGDIAKRVGVSQPYLFRLFPTKRDLFIAAMERGCQQVRDVFTEAAEGRYGIEALAMMGEAYQDLLLADNEMLGMQLQQFAACHDPEVQIAVRHAMQDTWQHVENLTGAPVAVRVEFFAKGMLCNMIAAMGRADGGDPMWQPILEVLRDEAHAASGQADEGDEADGSEGAGADSAPEAPEAPEVPDTDTDTNTDPDAAAEPALSIDEGADAEVHPGSPREPAYAEYVARSLTT</sequence>
<comment type="caution">
    <text evidence="5">The sequence shown here is derived from an EMBL/GenBank/DDBJ whole genome shotgun (WGS) entry which is preliminary data.</text>
</comment>
<feature type="region of interest" description="Disordered" evidence="3">
    <location>
        <begin position="177"/>
        <end position="259"/>
    </location>
</feature>
<evidence type="ECO:0000313" key="5">
    <source>
        <dbReference type="EMBL" id="GAA2035730.1"/>
    </source>
</evidence>
<feature type="domain" description="HTH tetR-type" evidence="4">
    <location>
        <begin position="4"/>
        <end position="64"/>
    </location>
</feature>
<evidence type="ECO:0000259" key="4">
    <source>
        <dbReference type="PROSITE" id="PS50977"/>
    </source>
</evidence>
<protein>
    <recommendedName>
        <fullName evidence="4">HTH tetR-type domain-containing protein</fullName>
    </recommendedName>
</protein>
<dbReference type="InterPro" id="IPR050109">
    <property type="entry name" value="HTH-type_TetR-like_transc_reg"/>
</dbReference>
<feature type="DNA-binding region" description="H-T-H motif" evidence="2">
    <location>
        <begin position="27"/>
        <end position="46"/>
    </location>
</feature>
<evidence type="ECO:0000256" key="3">
    <source>
        <dbReference type="SAM" id="MobiDB-lite"/>
    </source>
</evidence>
<proteinExistence type="predicted"/>
<dbReference type="InterPro" id="IPR009057">
    <property type="entry name" value="Homeodomain-like_sf"/>
</dbReference>
<name>A0ABP5FWV8_9ACTN</name>